<dbReference type="InterPro" id="IPR001753">
    <property type="entry name" value="Enoyl-CoA_hydra/iso"/>
</dbReference>
<dbReference type="Gene3D" id="1.10.12.10">
    <property type="entry name" value="Lyase 2-enoyl-coa Hydratase, Chain A, domain 2"/>
    <property type="match status" value="1"/>
</dbReference>
<evidence type="ECO:0000256" key="1">
    <source>
        <dbReference type="ARBA" id="ARBA00005254"/>
    </source>
</evidence>
<accession>A0A5S4GXN3</accession>
<dbReference type="SUPFAM" id="SSF52096">
    <property type="entry name" value="ClpP/crotonase"/>
    <property type="match status" value="1"/>
</dbReference>
<sequence>MTSIDEAAPAAPPFAVSHQGRVATLTISNPRRKNAIGQAGWAALRDAVAGVAASEARVLVITGEGDDFCAGADLSAPSERHALTGMHEVNEACLAVHRLRIPVICRVDGYAVGAGMNLALAGDFVIASDRARFAQIFVKRGLSVDFGGSWLLPRLVGLHRAKEMVLLGGMIDAAALHGLGIVRQVVPPGGLDAAVAGLAAQLAEGPPMALAQSKRLLNDAFESSLEGALEAEAHAQAVNLAMEDAAEAGRAFFEKRPPVFRGR</sequence>
<dbReference type="InterPro" id="IPR014748">
    <property type="entry name" value="Enoyl-CoA_hydra_C"/>
</dbReference>
<dbReference type="InterPro" id="IPR029045">
    <property type="entry name" value="ClpP/crotonase-like_dom_sf"/>
</dbReference>
<name>A0A5S4GXN3_9ACTN</name>
<protein>
    <submittedName>
        <fullName evidence="3">Enoyl-CoA hydratase</fullName>
    </submittedName>
</protein>
<dbReference type="EMBL" id="VCKZ01000121">
    <property type="protein sequence ID" value="TMR37676.1"/>
    <property type="molecule type" value="Genomic_DNA"/>
</dbReference>
<organism evidence="3 4">
    <name type="scientific">Actinomadura geliboluensis</name>
    <dbReference type="NCBI Taxonomy" id="882440"/>
    <lineage>
        <taxon>Bacteria</taxon>
        <taxon>Bacillati</taxon>
        <taxon>Actinomycetota</taxon>
        <taxon>Actinomycetes</taxon>
        <taxon>Streptosporangiales</taxon>
        <taxon>Thermomonosporaceae</taxon>
        <taxon>Actinomadura</taxon>
    </lineage>
</organism>
<reference evidence="3 4" key="1">
    <citation type="submission" date="2019-05" db="EMBL/GenBank/DDBJ databases">
        <title>Draft genome sequence of Actinomadura geliboluensis A8036.</title>
        <authorList>
            <person name="Saricaoglu S."/>
            <person name="Isik K."/>
        </authorList>
    </citation>
    <scope>NUCLEOTIDE SEQUENCE [LARGE SCALE GENOMIC DNA]</scope>
    <source>
        <strain evidence="3 4">A8036</strain>
    </source>
</reference>
<gene>
    <name evidence="3" type="ORF">ETD96_18090</name>
</gene>
<dbReference type="OrthoDB" id="9777711at2"/>
<proteinExistence type="inferred from homology"/>
<dbReference type="PANTHER" id="PTHR11941:SF133">
    <property type="entry name" value="1,2-EPOXYPHENYLACETYL-COA ISOMERASE"/>
    <property type="match status" value="1"/>
</dbReference>
<keyword evidence="4" id="KW-1185">Reference proteome</keyword>
<dbReference type="GO" id="GO:0016829">
    <property type="term" value="F:lyase activity"/>
    <property type="evidence" value="ECO:0007669"/>
    <property type="project" value="UniProtKB-KW"/>
</dbReference>
<dbReference type="Gene3D" id="3.90.226.10">
    <property type="entry name" value="2-enoyl-CoA Hydratase, Chain A, domain 1"/>
    <property type="match status" value="1"/>
</dbReference>
<dbReference type="Pfam" id="PF00378">
    <property type="entry name" value="ECH_1"/>
    <property type="match status" value="1"/>
</dbReference>
<dbReference type="PANTHER" id="PTHR11941">
    <property type="entry name" value="ENOYL-COA HYDRATASE-RELATED"/>
    <property type="match status" value="1"/>
</dbReference>
<comment type="similarity">
    <text evidence="1">Belongs to the enoyl-CoA hydratase/isomerase family.</text>
</comment>
<dbReference type="GO" id="GO:0006635">
    <property type="term" value="P:fatty acid beta-oxidation"/>
    <property type="evidence" value="ECO:0007669"/>
    <property type="project" value="TreeGrafter"/>
</dbReference>
<dbReference type="Proteomes" id="UP000305238">
    <property type="component" value="Unassembled WGS sequence"/>
</dbReference>
<dbReference type="AlphaFoldDB" id="A0A5S4GXN3"/>
<evidence type="ECO:0000313" key="4">
    <source>
        <dbReference type="Proteomes" id="UP000305238"/>
    </source>
</evidence>
<keyword evidence="2" id="KW-0456">Lyase</keyword>
<dbReference type="CDD" id="cd06558">
    <property type="entry name" value="crotonase-like"/>
    <property type="match status" value="1"/>
</dbReference>
<evidence type="ECO:0000313" key="3">
    <source>
        <dbReference type="EMBL" id="TMR37676.1"/>
    </source>
</evidence>
<evidence type="ECO:0000256" key="2">
    <source>
        <dbReference type="ARBA" id="ARBA00023239"/>
    </source>
</evidence>
<dbReference type="RefSeq" id="WP_138637637.1">
    <property type="nucleotide sequence ID" value="NZ_JASWDG010000010.1"/>
</dbReference>
<comment type="caution">
    <text evidence="3">The sequence shown here is derived from an EMBL/GenBank/DDBJ whole genome shotgun (WGS) entry which is preliminary data.</text>
</comment>